<dbReference type="EMBL" id="FR719195">
    <property type="protein sequence ID" value="CBX81713.1"/>
    <property type="molecule type" value="Genomic_DNA"/>
</dbReference>
<accession>E5B8A8</accession>
<name>E5B8A8_ERWAM</name>
<evidence type="ECO:0000313" key="1">
    <source>
        <dbReference type="EMBL" id="CBX81713.1"/>
    </source>
</evidence>
<proteinExistence type="predicted"/>
<protein>
    <submittedName>
        <fullName evidence="1">Uncharacterized protein</fullName>
    </submittedName>
</protein>
<dbReference type="AlphaFoldDB" id="E5B8A8"/>
<reference evidence="1" key="1">
    <citation type="journal article" date="2011" name="J. Bacteriol.">
        <title>Genome Sequence of an Erwinia amylovora Strain with Pathogenicity Restricted to Rubus Plants.</title>
        <authorList>
            <person name="Powney R."/>
            <person name="Smits T.H."/>
            <person name="Sawbridge T."/>
            <person name="Frey B."/>
            <person name="Blom J."/>
            <person name="Frey J.E."/>
            <person name="Plummer K.M."/>
            <person name="Beer S.V."/>
            <person name="Luck J."/>
            <person name="Duffy B."/>
            <person name="Rodoni B."/>
        </authorList>
    </citation>
    <scope>NUCLEOTIDE SEQUENCE</scope>
    <source>
        <strain evidence="1">ATCC BAA-2158</strain>
    </source>
</reference>
<gene>
    <name evidence="1" type="ORF">EAIL5_2893</name>
</gene>
<organism evidence="1">
    <name type="scientific">Erwinia amylovora ATCC BAA-2158</name>
    <dbReference type="NCBI Taxonomy" id="889211"/>
    <lineage>
        <taxon>Bacteria</taxon>
        <taxon>Pseudomonadati</taxon>
        <taxon>Pseudomonadota</taxon>
        <taxon>Gammaproteobacteria</taxon>
        <taxon>Enterobacterales</taxon>
        <taxon>Erwiniaceae</taxon>
        <taxon>Erwinia</taxon>
    </lineage>
</organism>
<sequence>MQHQHGGKPASMIFYPGFCEGFFASGGVRYEVLVL</sequence>